<dbReference type="InterPro" id="IPR036942">
    <property type="entry name" value="Beta-barrel_TonB_sf"/>
</dbReference>
<evidence type="ECO:0000259" key="16">
    <source>
        <dbReference type="Pfam" id="PF07715"/>
    </source>
</evidence>
<gene>
    <name evidence="17" type="ORF">GM658_02825</name>
</gene>
<name>A0A6L6QAR7_9BURK</name>
<dbReference type="GO" id="GO:0015344">
    <property type="term" value="F:siderophore uptake transmembrane transporter activity"/>
    <property type="evidence" value="ECO:0007669"/>
    <property type="project" value="TreeGrafter"/>
</dbReference>
<evidence type="ECO:0000256" key="1">
    <source>
        <dbReference type="ARBA" id="ARBA00004571"/>
    </source>
</evidence>
<dbReference type="Proteomes" id="UP000472320">
    <property type="component" value="Unassembled WGS sequence"/>
</dbReference>
<protein>
    <submittedName>
        <fullName evidence="17">TonB-dependent receptor</fullName>
    </submittedName>
</protein>
<evidence type="ECO:0000256" key="10">
    <source>
        <dbReference type="ARBA" id="ARBA00023237"/>
    </source>
</evidence>
<dbReference type="Pfam" id="PF00593">
    <property type="entry name" value="TonB_dep_Rec_b-barrel"/>
    <property type="match status" value="1"/>
</dbReference>
<dbReference type="InterPro" id="IPR037066">
    <property type="entry name" value="Plug_dom_sf"/>
</dbReference>
<evidence type="ECO:0000256" key="3">
    <source>
        <dbReference type="ARBA" id="ARBA00022448"/>
    </source>
</evidence>
<dbReference type="OrthoDB" id="8671598at2"/>
<keyword evidence="8 11" id="KW-0472">Membrane</keyword>
<dbReference type="Gene3D" id="2.170.130.10">
    <property type="entry name" value="TonB-dependent receptor, plug domain"/>
    <property type="match status" value="1"/>
</dbReference>
<keyword evidence="10 11" id="KW-0998">Cell outer membrane</keyword>
<comment type="similarity">
    <text evidence="2 11 12">Belongs to the TonB-dependent receptor family.</text>
</comment>
<dbReference type="InterPro" id="IPR039426">
    <property type="entry name" value="TonB-dep_rcpt-like"/>
</dbReference>
<accession>A0A6L6QAR7</accession>
<evidence type="ECO:0000256" key="9">
    <source>
        <dbReference type="ARBA" id="ARBA00023170"/>
    </source>
</evidence>
<evidence type="ECO:0000256" key="8">
    <source>
        <dbReference type="ARBA" id="ARBA00023136"/>
    </source>
</evidence>
<dbReference type="InterPro" id="IPR012910">
    <property type="entry name" value="Plug_dom"/>
</dbReference>
<feature type="domain" description="TonB-dependent receptor plug" evidence="16">
    <location>
        <begin position="38"/>
        <end position="129"/>
    </location>
</feature>
<feature type="domain" description="TonB-dependent receptor-like beta-barrel" evidence="15">
    <location>
        <begin position="268"/>
        <end position="652"/>
    </location>
</feature>
<dbReference type="GO" id="GO:0009279">
    <property type="term" value="C:cell outer membrane"/>
    <property type="evidence" value="ECO:0007669"/>
    <property type="project" value="UniProtKB-SubCell"/>
</dbReference>
<keyword evidence="7 12" id="KW-0798">TonB box</keyword>
<evidence type="ECO:0000256" key="5">
    <source>
        <dbReference type="ARBA" id="ARBA00022692"/>
    </source>
</evidence>
<dbReference type="PROSITE" id="PS52016">
    <property type="entry name" value="TONB_DEPENDENT_REC_3"/>
    <property type="match status" value="1"/>
</dbReference>
<comment type="subcellular location">
    <subcellularLocation>
        <location evidence="1 11">Cell outer membrane</location>
        <topology evidence="1 11">Multi-pass membrane protein</topology>
    </subcellularLocation>
</comment>
<keyword evidence="6 14" id="KW-0732">Signal</keyword>
<feature type="chain" id="PRO_5027085369" evidence="14">
    <location>
        <begin position="19"/>
        <end position="695"/>
    </location>
</feature>
<evidence type="ECO:0000313" key="17">
    <source>
        <dbReference type="EMBL" id="MTW09522.1"/>
    </source>
</evidence>
<dbReference type="Pfam" id="PF07715">
    <property type="entry name" value="Plug"/>
    <property type="match status" value="1"/>
</dbReference>
<dbReference type="SUPFAM" id="SSF56935">
    <property type="entry name" value="Porins"/>
    <property type="match status" value="1"/>
</dbReference>
<keyword evidence="9 17" id="KW-0675">Receptor</keyword>
<feature type="signal peptide" evidence="14">
    <location>
        <begin position="1"/>
        <end position="18"/>
    </location>
</feature>
<evidence type="ECO:0000256" key="13">
    <source>
        <dbReference type="SAM" id="MobiDB-lite"/>
    </source>
</evidence>
<dbReference type="GO" id="GO:0044718">
    <property type="term" value="P:siderophore transmembrane transport"/>
    <property type="evidence" value="ECO:0007669"/>
    <property type="project" value="TreeGrafter"/>
</dbReference>
<keyword evidence="18" id="KW-1185">Reference proteome</keyword>
<keyword evidence="4 11" id="KW-1134">Transmembrane beta strand</keyword>
<organism evidence="17 18">
    <name type="scientific">Massilia eburnea</name>
    <dbReference type="NCBI Taxonomy" id="1776165"/>
    <lineage>
        <taxon>Bacteria</taxon>
        <taxon>Pseudomonadati</taxon>
        <taxon>Pseudomonadota</taxon>
        <taxon>Betaproteobacteria</taxon>
        <taxon>Burkholderiales</taxon>
        <taxon>Oxalobacteraceae</taxon>
        <taxon>Telluria group</taxon>
        <taxon>Massilia</taxon>
    </lineage>
</organism>
<dbReference type="InterPro" id="IPR000531">
    <property type="entry name" value="Beta-barrel_TonB"/>
</dbReference>
<comment type="caution">
    <text evidence="17">The sequence shown here is derived from an EMBL/GenBank/DDBJ whole genome shotgun (WGS) entry which is preliminary data.</text>
</comment>
<sequence length="695" mass="75591">MKLRLIACAAVVCARAYAQETPPIVQVKASADTLRQQDTASRIVVTRDELLKYGDPTVLDALKRLPGVSVVDNVPRMRGLGAGYTQVLVDGSTPPPGFALENLSPEMIEKIEVVRSAVAEYSTRAIAGTINVVLRKPASKPSSEWRASLGGAPSRSMDSLSGTRADKAGDMSYTFSAALNHGSLQASSHTDLRSWDANGAPLYLQRENQDLVEHIWNASTNARMSLQLAPGRKLDWSLRANYIDIRSSSDGGIASLFGPENPLARMLKSRVNRMGSAGTDLGWSVKLDDGSAFETTLKASAARALRHFVRHAYTAGGELALDRVNDTGPTGKSVSWKGKYSTPLATGHIASAGWDTSYTNQGDHELQFEPPLPLNAGAPFDREYHSRLTTFSAFLQDEWEVNPNLSVYAGVRREAGIAHSAGSDFPPISSHSGVTSPLLQALWKIPGESKSQLRAALARTYKLPPAYEFVPRRGTNDYNSPVSPDYSGNPNLRPEISHGLDLAWDYYWAEGALLSLSAGARRINDAIVTMTEFDGVRWVSSPHNIGKARSRSLEMELKFPHQDLKFSFSAGRHFSSIDNAPGPNNRLGQQSPWTGNLMLDYVHGPWSAGANLALSTGGWSRITPAQSSYSGVRRSVEAYVGYKIDAASKIRVTALNVAHPAILQGTQVYVPDGRSESMERTPGRASLRLNYEHRF</sequence>
<dbReference type="PANTHER" id="PTHR30069">
    <property type="entry name" value="TONB-DEPENDENT OUTER MEMBRANE RECEPTOR"/>
    <property type="match status" value="1"/>
</dbReference>
<evidence type="ECO:0000256" key="7">
    <source>
        <dbReference type="ARBA" id="ARBA00023077"/>
    </source>
</evidence>
<dbReference type="EMBL" id="WNKX01000002">
    <property type="protein sequence ID" value="MTW09522.1"/>
    <property type="molecule type" value="Genomic_DNA"/>
</dbReference>
<feature type="region of interest" description="Disordered" evidence="13">
    <location>
        <begin position="142"/>
        <end position="163"/>
    </location>
</feature>
<evidence type="ECO:0000256" key="4">
    <source>
        <dbReference type="ARBA" id="ARBA00022452"/>
    </source>
</evidence>
<evidence type="ECO:0000256" key="14">
    <source>
        <dbReference type="SAM" id="SignalP"/>
    </source>
</evidence>
<evidence type="ECO:0000256" key="6">
    <source>
        <dbReference type="ARBA" id="ARBA00022729"/>
    </source>
</evidence>
<keyword evidence="5 11" id="KW-0812">Transmembrane</keyword>
<dbReference type="RefSeq" id="WP_155452510.1">
    <property type="nucleotide sequence ID" value="NZ_WNKX01000002.1"/>
</dbReference>
<dbReference type="AlphaFoldDB" id="A0A6L6QAR7"/>
<dbReference type="PANTHER" id="PTHR30069:SF29">
    <property type="entry name" value="HEMOGLOBIN AND HEMOGLOBIN-HAPTOGLOBIN-BINDING PROTEIN 1-RELATED"/>
    <property type="match status" value="1"/>
</dbReference>
<evidence type="ECO:0000256" key="2">
    <source>
        <dbReference type="ARBA" id="ARBA00009810"/>
    </source>
</evidence>
<evidence type="ECO:0000256" key="11">
    <source>
        <dbReference type="PROSITE-ProRule" id="PRU01360"/>
    </source>
</evidence>
<dbReference type="Gene3D" id="2.40.170.20">
    <property type="entry name" value="TonB-dependent receptor, beta-barrel domain"/>
    <property type="match status" value="1"/>
</dbReference>
<evidence type="ECO:0000313" key="18">
    <source>
        <dbReference type="Proteomes" id="UP000472320"/>
    </source>
</evidence>
<reference evidence="17 18" key="1">
    <citation type="submission" date="2019-11" db="EMBL/GenBank/DDBJ databases">
        <title>Type strains purchased from KCTC, JCM and DSMZ.</title>
        <authorList>
            <person name="Lu H."/>
        </authorList>
    </citation>
    <scope>NUCLEOTIDE SEQUENCE [LARGE SCALE GENOMIC DNA]</scope>
    <source>
        <strain evidence="17 18">JCM 31587</strain>
    </source>
</reference>
<evidence type="ECO:0000259" key="15">
    <source>
        <dbReference type="Pfam" id="PF00593"/>
    </source>
</evidence>
<evidence type="ECO:0000256" key="12">
    <source>
        <dbReference type="RuleBase" id="RU003357"/>
    </source>
</evidence>
<proteinExistence type="inferred from homology"/>
<keyword evidence="3 11" id="KW-0813">Transport</keyword>